<name>A0A6P1BWK4_9BRAD</name>
<dbReference type="InterPro" id="IPR018754">
    <property type="entry name" value="RovC-like_DNA-bd"/>
</dbReference>
<gene>
    <name evidence="2" type="ORF">FNJ47_41265</name>
</gene>
<organism evidence="2 3">
    <name type="scientific">Bradyrhizobium uaiense</name>
    <dbReference type="NCBI Taxonomy" id="2594946"/>
    <lineage>
        <taxon>Bacteria</taxon>
        <taxon>Pseudomonadati</taxon>
        <taxon>Pseudomonadota</taxon>
        <taxon>Alphaproteobacteria</taxon>
        <taxon>Hyphomicrobiales</taxon>
        <taxon>Nitrobacteraceae</taxon>
        <taxon>Bradyrhizobium</taxon>
    </lineage>
</organism>
<dbReference type="EMBL" id="VKHP01000298">
    <property type="protein sequence ID" value="NEV02013.1"/>
    <property type="molecule type" value="Genomic_DNA"/>
</dbReference>
<keyword evidence="3" id="KW-1185">Reference proteome</keyword>
<evidence type="ECO:0000313" key="2">
    <source>
        <dbReference type="EMBL" id="NEV02013.1"/>
    </source>
</evidence>
<protein>
    <submittedName>
        <fullName evidence="2">DUF2285 domain-containing protein</fullName>
    </submittedName>
</protein>
<evidence type="ECO:0000313" key="3">
    <source>
        <dbReference type="Proteomes" id="UP000468531"/>
    </source>
</evidence>
<sequence length="97" mass="10736">MFTDLAGSELREAPDGWHVIVPLGGAKHGLWLRELPPIGSMLAVDLPLDRNFDLRLRAAHRFWLALERRPVGSPPLAQSTGVRDRHILALRAVDGCP</sequence>
<comment type="caution">
    <text evidence="2">The sequence shown here is derived from an EMBL/GenBank/DDBJ whole genome shotgun (WGS) entry which is preliminary data.</text>
</comment>
<evidence type="ECO:0000259" key="1">
    <source>
        <dbReference type="Pfam" id="PF10074"/>
    </source>
</evidence>
<feature type="domain" description="T6SS Transcription factor RovC-like DNA binding" evidence="1">
    <location>
        <begin position="46"/>
        <end position="95"/>
    </location>
</feature>
<proteinExistence type="predicted"/>
<dbReference type="Proteomes" id="UP000468531">
    <property type="component" value="Unassembled WGS sequence"/>
</dbReference>
<dbReference type="Pfam" id="PF10074">
    <property type="entry name" value="RovC_DNA-bd"/>
    <property type="match status" value="1"/>
</dbReference>
<reference evidence="2 3" key="1">
    <citation type="journal article" date="2020" name="Arch. Microbiol.">
        <title>Bradyrhizobium uaiense sp. nov., a new highly efficient cowpea symbiont.</title>
        <authorList>
            <person name="Cabral Michel D."/>
            <person name="Azarias Guimaraes A."/>
            <person name="Martins da Costa E."/>
            <person name="Soares de Carvalho T."/>
            <person name="Balsanelli E."/>
            <person name="Willems A."/>
            <person name="Maltempi de Souza E."/>
            <person name="de Souza Moreira F.M."/>
        </authorList>
    </citation>
    <scope>NUCLEOTIDE SEQUENCE [LARGE SCALE GENOMIC DNA]</scope>
    <source>
        <strain evidence="2 3">UFLA 03-164</strain>
    </source>
</reference>
<dbReference type="AlphaFoldDB" id="A0A6P1BWK4"/>
<accession>A0A6P1BWK4</accession>